<dbReference type="AlphaFoldDB" id="A0A6N6JCI1"/>
<dbReference type="OrthoDB" id="9814719at2"/>
<organism evidence="1 2">
    <name type="scientific">Litoreibacter roseus</name>
    <dbReference type="NCBI Taxonomy" id="2601869"/>
    <lineage>
        <taxon>Bacteria</taxon>
        <taxon>Pseudomonadati</taxon>
        <taxon>Pseudomonadota</taxon>
        <taxon>Alphaproteobacteria</taxon>
        <taxon>Rhodobacterales</taxon>
        <taxon>Roseobacteraceae</taxon>
        <taxon>Litoreibacter</taxon>
    </lineage>
</organism>
<proteinExistence type="predicted"/>
<dbReference type="InterPro" id="IPR007183">
    <property type="entry name" value="UPF0280"/>
</dbReference>
<keyword evidence="2" id="KW-1185">Reference proteome</keyword>
<dbReference type="EMBL" id="BLJE01000001">
    <property type="protein sequence ID" value="GFE63865.1"/>
    <property type="molecule type" value="Genomic_DNA"/>
</dbReference>
<dbReference type="NCBIfam" id="NF003322">
    <property type="entry name" value="PRK04334.1-2"/>
    <property type="match status" value="1"/>
</dbReference>
<dbReference type="Proteomes" id="UP000436822">
    <property type="component" value="Unassembled WGS sequence"/>
</dbReference>
<evidence type="ECO:0000313" key="2">
    <source>
        <dbReference type="Proteomes" id="UP000436822"/>
    </source>
</evidence>
<gene>
    <name evidence="1" type="ORF">KIN_09390</name>
</gene>
<dbReference type="SUPFAM" id="SSF143631">
    <property type="entry name" value="ApbE-like"/>
    <property type="match status" value="1"/>
</dbReference>
<accession>A0A6N6JCI1</accession>
<dbReference type="RefSeq" id="WP_159804756.1">
    <property type="nucleotide sequence ID" value="NZ_BLJE01000001.1"/>
</dbReference>
<dbReference type="Gene3D" id="3.10.520.10">
    <property type="entry name" value="ApbE-like domains"/>
    <property type="match status" value="1"/>
</dbReference>
<dbReference type="PIRSF" id="PIRSF006421">
    <property type="entry name" value="UCP006421"/>
    <property type="match status" value="1"/>
</dbReference>
<evidence type="ECO:0000313" key="1">
    <source>
        <dbReference type="EMBL" id="GFE63865.1"/>
    </source>
</evidence>
<name>A0A6N6JCI1_9RHOB</name>
<reference evidence="1 2" key="1">
    <citation type="submission" date="2019-12" db="EMBL/GenBank/DDBJ databases">
        <title>Litoreibacter badius sp. nov., a novel bacteriochlorophyll a-containing bacterium in the genus Litoreibacter.</title>
        <authorList>
            <person name="Kanamuro M."/>
            <person name="Takabe Y."/>
            <person name="Mori K."/>
            <person name="Takaichi S."/>
            <person name="Hanada S."/>
        </authorList>
    </citation>
    <scope>NUCLEOTIDE SEQUENCE [LARGE SCALE GENOMIC DNA]</scope>
    <source>
        <strain evidence="1 2">K6</strain>
    </source>
</reference>
<sequence>MPGPHASFLRDGQRLLLQHGPIDLVVHADGDRKEAFDAAIERFATILTELVDELDVLRCPLAKGAARPIGDVARRMHGAASCLRFAGYVTPMAAVAGAVADEILGAMRMTAELRRAYVNNGGDIALHLREGETFRTQIHHHDGQPLGQITINATDGIGGIATSGRHGRSMSMGIADSVTTLARSAALADVSATLIANAVDLPGHPAVTRCAAHEIDDQSDLGAERIVTGCARLTPADCGRALSNGMMLAERWQHRNLISGTAIFLQGHATVTKGPMFSLQHKERHYA</sequence>
<comment type="caution">
    <text evidence="1">The sequence shown here is derived from an EMBL/GenBank/DDBJ whole genome shotgun (WGS) entry which is preliminary data.</text>
</comment>
<protein>
    <submittedName>
        <fullName evidence="1">Thiamine biosynthesis protein ApbE</fullName>
    </submittedName>
</protein>
<dbReference type="InterPro" id="IPR003374">
    <property type="entry name" value="ApbE-like_sf"/>
</dbReference>